<evidence type="ECO:0000313" key="1">
    <source>
        <dbReference type="EMBL" id="GGN49517.1"/>
    </source>
</evidence>
<dbReference type="RefSeq" id="WP_188819562.1">
    <property type="nucleotide sequence ID" value="NZ_BMLK01000008.1"/>
</dbReference>
<protein>
    <submittedName>
        <fullName evidence="1">Uncharacterized protein</fullName>
    </submittedName>
</protein>
<name>A0ABQ2JL69_9SPHN</name>
<keyword evidence="2" id="KW-1185">Reference proteome</keyword>
<reference evidence="2" key="1">
    <citation type="journal article" date="2019" name="Int. J. Syst. Evol. Microbiol.">
        <title>The Global Catalogue of Microorganisms (GCM) 10K type strain sequencing project: providing services to taxonomists for standard genome sequencing and annotation.</title>
        <authorList>
            <consortium name="The Broad Institute Genomics Platform"/>
            <consortium name="The Broad Institute Genome Sequencing Center for Infectious Disease"/>
            <person name="Wu L."/>
            <person name="Ma J."/>
        </authorList>
    </citation>
    <scope>NUCLEOTIDE SEQUENCE [LARGE SCALE GENOMIC DNA]</scope>
    <source>
        <strain evidence="2">CGMCC 1.6784</strain>
    </source>
</reference>
<accession>A0ABQ2JL69</accession>
<evidence type="ECO:0000313" key="2">
    <source>
        <dbReference type="Proteomes" id="UP000605099"/>
    </source>
</evidence>
<sequence>MSKDDLYDQLRRQQLELAVAQKQMHDSYKEAVESHFLAVEKEMAVIAARTSLGLRNVALAMDALRRDAPEFDKRLRDILESSNDLWSMAERLAATGGENGGS</sequence>
<proteinExistence type="predicted"/>
<comment type="caution">
    <text evidence="1">The sequence shown here is derived from an EMBL/GenBank/DDBJ whole genome shotgun (WGS) entry which is preliminary data.</text>
</comment>
<gene>
    <name evidence="1" type="ORF">GCM10011349_20240</name>
</gene>
<dbReference type="EMBL" id="BMLK01000008">
    <property type="protein sequence ID" value="GGN49517.1"/>
    <property type="molecule type" value="Genomic_DNA"/>
</dbReference>
<organism evidence="1 2">
    <name type="scientific">Novosphingobium indicum</name>
    <dbReference type="NCBI Taxonomy" id="462949"/>
    <lineage>
        <taxon>Bacteria</taxon>
        <taxon>Pseudomonadati</taxon>
        <taxon>Pseudomonadota</taxon>
        <taxon>Alphaproteobacteria</taxon>
        <taxon>Sphingomonadales</taxon>
        <taxon>Sphingomonadaceae</taxon>
        <taxon>Novosphingobium</taxon>
    </lineage>
</organism>
<dbReference type="Proteomes" id="UP000605099">
    <property type="component" value="Unassembled WGS sequence"/>
</dbReference>